<sequence length="41" mass="4954">MLARRTLSRPTYLTVGLRRIKHRVYATEDERKRKNTRTVIP</sequence>
<comment type="caution">
    <text evidence="1">The sequence shown here is derived from an EMBL/GenBank/DDBJ whole genome shotgun (WGS) entry which is preliminary data.</text>
</comment>
<dbReference type="AlphaFoldDB" id="A0A5B7JSF4"/>
<dbReference type="EMBL" id="VSRR010109716">
    <property type="protein sequence ID" value="MPC97383.1"/>
    <property type="molecule type" value="Genomic_DNA"/>
</dbReference>
<accession>A0A5B7JSF4</accession>
<dbReference type="Proteomes" id="UP000324222">
    <property type="component" value="Unassembled WGS sequence"/>
</dbReference>
<reference evidence="1 2" key="1">
    <citation type="submission" date="2019-05" db="EMBL/GenBank/DDBJ databases">
        <title>Another draft genome of Portunus trituberculatus and its Hox gene families provides insights of decapod evolution.</title>
        <authorList>
            <person name="Jeong J.-H."/>
            <person name="Song I."/>
            <person name="Kim S."/>
            <person name="Choi T."/>
            <person name="Kim D."/>
            <person name="Ryu S."/>
            <person name="Kim W."/>
        </authorList>
    </citation>
    <scope>NUCLEOTIDE SEQUENCE [LARGE SCALE GENOMIC DNA]</scope>
    <source>
        <tissue evidence="1">Muscle</tissue>
    </source>
</reference>
<protein>
    <submittedName>
        <fullName evidence="1">Uncharacterized protein</fullName>
    </submittedName>
</protein>
<evidence type="ECO:0000313" key="1">
    <source>
        <dbReference type="EMBL" id="MPC97383.1"/>
    </source>
</evidence>
<proteinExistence type="predicted"/>
<evidence type="ECO:0000313" key="2">
    <source>
        <dbReference type="Proteomes" id="UP000324222"/>
    </source>
</evidence>
<gene>
    <name evidence="1" type="ORF">E2C01_092696</name>
</gene>
<keyword evidence="2" id="KW-1185">Reference proteome</keyword>
<name>A0A5B7JSF4_PORTR</name>
<organism evidence="1 2">
    <name type="scientific">Portunus trituberculatus</name>
    <name type="common">Swimming crab</name>
    <name type="synonym">Neptunus trituberculatus</name>
    <dbReference type="NCBI Taxonomy" id="210409"/>
    <lineage>
        <taxon>Eukaryota</taxon>
        <taxon>Metazoa</taxon>
        <taxon>Ecdysozoa</taxon>
        <taxon>Arthropoda</taxon>
        <taxon>Crustacea</taxon>
        <taxon>Multicrustacea</taxon>
        <taxon>Malacostraca</taxon>
        <taxon>Eumalacostraca</taxon>
        <taxon>Eucarida</taxon>
        <taxon>Decapoda</taxon>
        <taxon>Pleocyemata</taxon>
        <taxon>Brachyura</taxon>
        <taxon>Eubrachyura</taxon>
        <taxon>Portunoidea</taxon>
        <taxon>Portunidae</taxon>
        <taxon>Portuninae</taxon>
        <taxon>Portunus</taxon>
    </lineage>
</organism>